<evidence type="ECO:0000256" key="1">
    <source>
        <dbReference type="SAM" id="SignalP"/>
    </source>
</evidence>
<accession>A0ABQ3ICA4</accession>
<dbReference type="Proteomes" id="UP000658258">
    <property type="component" value="Unassembled WGS sequence"/>
</dbReference>
<name>A0ABQ3ICA4_9BACT</name>
<evidence type="ECO:0008006" key="4">
    <source>
        <dbReference type="Google" id="ProtNLM"/>
    </source>
</evidence>
<sequence>MKKLMGTLVLMLLVTGARSQTAPPSTDIHVYEIKEKKGKITLGKGRNITNRNGYDNQPAFFNNDYILYSAHQEDGQNDIMIYDLYENKSTNLTHSADSEYSPYPIPGYQSFAVVRVEEDNSQRLWLYQMDGKTEPQLLFEKIQPVGYFAYHEGDVLMFVLGRPVTLVLANTSVVDDDIITSNVGRTIRHIPGTNEFTFERREENGSTIIYRLERSKNEFFKVIEKPANASDWTITGQGTYITSVGTKLLAFNPKHHSNWQEVADLGAMASKGITRMAVSQENDKLAIVINN</sequence>
<dbReference type="PANTHER" id="PTHR36842">
    <property type="entry name" value="PROTEIN TOLB HOMOLOG"/>
    <property type="match status" value="1"/>
</dbReference>
<dbReference type="PANTHER" id="PTHR36842:SF1">
    <property type="entry name" value="PROTEIN TOLB"/>
    <property type="match status" value="1"/>
</dbReference>
<feature type="signal peptide" evidence="1">
    <location>
        <begin position="1"/>
        <end position="19"/>
    </location>
</feature>
<dbReference type="Gene3D" id="2.120.10.30">
    <property type="entry name" value="TolB, C-terminal domain"/>
    <property type="match status" value="1"/>
</dbReference>
<keyword evidence="3" id="KW-1185">Reference proteome</keyword>
<dbReference type="EMBL" id="BNAG01000004">
    <property type="protein sequence ID" value="GHE72454.1"/>
    <property type="molecule type" value="Genomic_DNA"/>
</dbReference>
<gene>
    <name evidence="2" type="ORF">GCM10011340_30970</name>
</gene>
<feature type="chain" id="PRO_5045590931" description="S9 family peptidase" evidence="1">
    <location>
        <begin position="20"/>
        <end position="291"/>
    </location>
</feature>
<evidence type="ECO:0000313" key="3">
    <source>
        <dbReference type="Proteomes" id="UP000658258"/>
    </source>
</evidence>
<reference evidence="3" key="1">
    <citation type="journal article" date="2019" name="Int. J. Syst. Evol. Microbiol.">
        <title>The Global Catalogue of Microorganisms (GCM) 10K type strain sequencing project: providing services to taxonomists for standard genome sequencing and annotation.</title>
        <authorList>
            <consortium name="The Broad Institute Genomics Platform"/>
            <consortium name="The Broad Institute Genome Sequencing Center for Infectious Disease"/>
            <person name="Wu L."/>
            <person name="Ma J."/>
        </authorList>
    </citation>
    <scope>NUCLEOTIDE SEQUENCE [LARGE SCALE GENOMIC DNA]</scope>
    <source>
        <strain evidence="3">CGMCC 1.15111</strain>
    </source>
</reference>
<keyword evidence="1" id="KW-0732">Signal</keyword>
<organism evidence="2 3">
    <name type="scientific">Roseivirga thermotolerans</name>
    <dbReference type="NCBI Taxonomy" id="1758176"/>
    <lineage>
        <taxon>Bacteria</taxon>
        <taxon>Pseudomonadati</taxon>
        <taxon>Bacteroidota</taxon>
        <taxon>Cytophagia</taxon>
        <taxon>Cytophagales</taxon>
        <taxon>Roseivirgaceae</taxon>
        <taxon>Roseivirga</taxon>
    </lineage>
</organism>
<dbReference type="SUPFAM" id="SSF82171">
    <property type="entry name" value="DPP6 N-terminal domain-like"/>
    <property type="match status" value="1"/>
</dbReference>
<proteinExistence type="predicted"/>
<protein>
    <recommendedName>
        <fullName evidence="4">S9 family peptidase</fullName>
    </recommendedName>
</protein>
<dbReference type="InterPro" id="IPR011042">
    <property type="entry name" value="6-blade_b-propeller_TolB-like"/>
</dbReference>
<evidence type="ECO:0000313" key="2">
    <source>
        <dbReference type="EMBL" id="GHE72454.1"/>
    </source>
</evidence>
<comment type="caution">
    <text evidence="2">The sequence shown here is derived from an EMBL/GenBank/DDBJ whole genome shotgun (WGS) entry which is preliminary data.</text>
</comment>